<feature type="compositionally biased region" description="Basic and acidic residues" evidence="1">
    <location>
        <begin position="7"/>
        <end position="20"/>
    </location>
</feature>
<keyword evidence="3" id="KW-1185">Reference proteome</keyword>
<feature type="region of interest" description="Disordered" evidence="1">
    <location>
        <begin position="1"/>
        <end position="129"/>
    </location>
</feature>
<evidence type="ECO:0000256" key="1">
    <source>
        <dbReference type="SAM" id="MobiDB-lite"/>
    </source>
</evidence>
<gene>
    <name evidence="2" type="ORF">HDK90DRAFT_507887</name>
</gene>
<name>A0ABR1YZU9_9PEZI</name>
<feature type="region of interest" description="Disordered" evidence="1">
    <location>
        <begin position="146"/>
        <end position="211"/>
    </location>
</feature>
<dbReference type="Proteomes" id="UP001492380">
    <property type="component" value="Unassembled WGS sequence"/>
</dbReference>
<feature type="compositionally biased region" description="Acidic residues" evidence="1">
    <location>
        <begin position="65"/>
        <end position="78"/>
    </location>
</feature>
<reference evidence="2 3" key="1">
    <citation type="submission" date="2024-04" db="EMBL/GenBank/DDBJ databases">
        <title>Phyllosticta paracitricarpa is synonymous to the EU quarantine fungus P. citricarpa based on phylogenomic analyses.</title>
        <authorList>
            <consortium name="Lawrence Berkeley National Laboratory"/>
            <person name="Van Ingen-Buijs V.A."/>
            <person name="Van Westerhoven A.C."/>
            <person name="Haridas S."/>
            <person name="Skiadas P."/>
            <person name="Martin F."/>
            <person name="Groenewald J.Z."/>
            <person name="Crous P.W."/>
            <person name="Seidl M.F."/>
        </authorList>
    </citation>
    <scope>NUCLEOTIDE SEQUENCE [LARGE SCALE GENOMIC DNA]</scope>
    <source>
        <strain evidence="2 3">CBS 123374</strain>
    </source>
</reference>
<protein>
    <submittedName>
        <fullName evidence="2">Uncharacterized protein</fullName>
    </submittedName>
</protein>
<feature type="compositionally biased region" description="Polar residues" evidence="1">
    <location>
        <begin position="165"/>
        <end position="176"/>
    </location>
</feature>
<feature type="compositionally biased region" description="Acidic residues" evidence="1">
    <location>
        <begin position="179"/>
        <end position="199"/>
    </location>
</feature>
<proteinExistence type="predicted"/>
<evidence type="ECO:0000313" key="2">
    <source>
        <dbReference type="EMBL" id="KAK8244139.1"/>
    </source>
</evidence>
<dbReference type="EMBL" id="JBBWRZ010000002">
    <property type="protein sequence ID" value="KAK8244139.1"/>
    <property type="molecule type" value="Genomic_DNA"/>
</dbReference>
<accession>A0ABR1YZU9</accession>
<sequence length="272" mass="30230">METQGDDIGRHRSLERHAQPEPDPDQNATDGLSPDLTELGLRSGEQDPEDLDNLQSSTESFENLEVSEDESEWEDIALESENNADFLGTPLPATSPLDGSYSLPEQACAGSTDEPTYPEESSGACSFESGKAKVVKIVASGKAKLVEVPCRPWPPSHHEMEESGTESNGSEQLTRSATEDEDDDDDDEEDEYDYEDDDDWKPFPPPFPEVLHLPRMKSMAEEAEEAAAAEWEERRKRATDFSGRCRGKRQALRVVTVPKGTPMPHGTWYTKI</sequence>
<organism evidence="2 3">
    <name type="scientific">Phyllosticta capitalensis</name>
    <dbReference type="NCBI Taxonomy" id="121624"/>
    <lineage>
        <taxon>Eukaryota</taxon>
        <taxon>Fungi</taxon>
        <taxon>Dikarya</taxon>
        <taxon>Ascomycota</taxon>
        <taxon>Pezizomycotina</taxon>
        <taxon>Dothideomycetes</taxon>
        <taxon>Dothideomycetes incertae sedis</taxon>
        <taxon>Botryosphaeriales</taxon>
        <taxon>Phyllostictaceae</taxon>
        <taxon>Phyllosticta</taxon>
    </lineage>
</organism>
<evidence type="ECO:0000313" key="3">
    <source>
        <dbReference type="Proteomes" id="UP001492380"/>
    </source>
</evidence>
<comment type="caution">
    <text evidence="2">The sequence shown here is derived from an EMBL/GenBank/DDBJ whole genome shotgun (WGS) entry which is preliminary data.</text>
</comment>